<keyword evidence="5" id="KW-1185">Reference proteome</keyword>
<reference evidence="4 5" key="1">
    <citation type="submission" date="2016-10" db="EMBL/GenBank/DDBJ databases">
        <authorList>
            <person name="de Groot N.N."/>
        </authorList>
    </citation>
    <scope>NUCLEOTIDE SEQUENCE [LARGE SCALE GENOMIC DNA]</scope>
    <source>
        <strain evidence="4 5">DSM 26915</strain>
    </source>
</reference>
<sequence>MTHTILIEQVALPDPMVLKVIETHVAQMQSQSPEESCHVMPADTLFREGATVYSAKINGQVLGVGAFKPIEGKHGELKSMHTLAAARGRGVGRAMLARLMADAKASGLDRLSLETGSDDHFASARKIYEDAGFTYCRPFAGYKEDPFSVFMTCRL</sequence>
<dbReference type="Gene3D" id="3.40.630.30">
    <property type="match status" value="1"/>
</dbReference>
<proteinExistence type="predicted"/>
<dbReference type="PROSITE" id="PS51186">
    <property type="entry name" value="GNAT"/>
    <property type="match status" value="1"/>
</dbReference>
<dbReference type="InterPro" id="IPR000182">
    <property type="entry name" value="GNAT_dom"/>
</dbReference>
<gene>
    <name evidence="4" type="ORF">SAMN04488045_2896</name>
</gene>
<evidence type="ECO:0000313" key="5">
    <source>
        <dbReference type="Proteomes" id="UP000236752"/>
    </source>
</evidence>
<keyword evidence="1 4" id="KW-0808">Transferase</keyword>
<dbReference type="Pfam" id="PF00583">
    <property type="entry name" value="Acetyltransf_1"/>
    <property type="match status" value="1"/>
</dbReference>
<dbReference type="PANTHER" id="PTHR43877">
    <property type="entry name" value="AMINOALKYLPHOSPHONATE N-ACETYLTRANSFERASE-RELATED-RELATED"/>
    <property type="match status" value="1"/>
</dbReference>
<evidence type="ECO:0000313" key="4">
    <source>
        <dbReference type="EMBL" id="SEG44658.1"/>
    </source>
</evidence>
<organism evidence="4 5">
    <name type="scientific">Thalassococcus halodurans</name>
    <dbReference type="NCBI Taxonomy" id="373675"/>
    <lineage>
        <taxon>Bacteria</taxon>
        <taxon>Pseudomonadati</taxon>
        <taxon>Pseudomonadota</taxon>
        <taxon>Alphaproteobacteria</taxon>
        <taxon>Rhodobacterales</taxon>
        <taxon>Roseobacteraceae</taxon>
        <taxon>Thalassococcus</taxon>
    </lineage>
</organism>
<accession>A0A1H6A7E6</accession>
<protein>
    <submittedName>
        <fullName evidence="4">Putative acetyltransferase</fullName>
    </submittedName>
</protein>
<evidence type="ECO:0000259" key="3">
    <source>
        <dbReference type="PROSITE" id="PS51186"/>
    </source>
</evidence>
<dbReference type="InterPro" id="IPR016181">
    <property type="entry name" value="Acyl_CoA_acyltransferase"/>
</dbReference>
<dbReference type="CDD" id="cd04301">
    <property type="entry name" value="NAT_SF"/>
    <property type="match status" value="1"/>
</dbReference>
<dbReference type="EMBL" id="FNUZ01000004">
    <property type="protein sequence ID" value="SEG44658.1"/>
    <property type="molecule type" value="Genomic_DNA"/>
</dbReference>
<name>A0A1H6A7E6_9RHOB</name>
<dbReference type="InterPro" id="IPR050832">
    <property type="entry name" value="Bact_Acetyltransf"/>
</dbReference>
<dbReference type="RefSeq" id="WP_103911202.1">
    <property type="nucleotide sequence ID" value="NZ_FNUZ01000004.1"/>
</dbReference>
<dbReference type="PANTHER" id="PTHR43877:SF5">
    <property type="entry name" value="BLL8307 PROTEIN"/>
    <property type="match status" value="1"/>
</dbReference>
<feature type="domain" description="N-acetyltransferase" evidence="3">
    <location>
        <begin position="5"/>
        <end position="155"/>
    </location>
</feature>
<dbReference type="Proteomes" id="UP000236752">
    <property type="component" value="Unassembled WGS sequence"/>
</dbReference>
<dbReference type="AlphaFoldDB" id="A0A1H6A7E6"/>
<evidence type="ECO:0000256" key="1">
    <source>
        <dbReference type="ARBA" id="ARBA00022679"/>
    </source>
</evidence>
<evidence type="ECO:0000256" key="2">
    <source>
        <dbReference type="ARBA" id="ARBA00023315"/>
    </source>
</evidence>
<dbReference type="GO" id="GO:0016747">
    <property type="term" value="F:acyltransferase activity, transferring groups other than amino-acyl groups"/>
    <property type="evidence" value="ECO:0007669"/>
    <property type="project" value="InterPro"/>
</dbReference>
<dbReference type="SUPFAM" id="SSF55729">
    <property type="entry name" value="Acyl-CoA N-acyltransferases (Nat)"/>
    <property type="match status" value="1"/>
</dbReference>
<keyword evidence="2" id="KW-0012">Acyltransferase</keyword>
<dbReference type="OrthoDB" id="9803233at2"/>